<evidence type="ECO:0000259" key="1">
    <source>
        <dbReference type="Pfam" id="PF08350"/>
    </source>
</evidence>
<gene>
    <name evidence="2" type="ORF">HWN40_09700</name>
</gene>
<name>A0A7D5IQF9_9EURY</name>
<accession>A0A7D5IQF9</accession>
<dbReference type="Pfam" id="PF08350">
    <property type="entry name" value="FilR1_middle"/>
    <property type="match status" value="1"/>
</dbReference>
<proteinExistence type="predicted"/>
<dbReference type="InterPro" id="IPR013561">
    <property type="entry name" value="FilR1_middle_dom"/>
</dbReference>
<organism evidence="2 3">
    <name type="scientific">Methanolobus zinderi</name>
    <dbReference type="NCBI Taxonomy" id="536044"/>
    <lineage>
        <taxon>Archaea</taxon>
        <taxon>Methanobacteriati</taxon>
        <taxon>Methanobacteriota</taxon>
        <taxon>Stenosarchaea group</taxon>
        <taxon>Methanomicrobia</taxon>
        <taxon>Methanosarcinales</taxon>
        <taxon>Methanosarcinaceae</taxon>
        <taxon>Methanolobus</taxon>
    </lineage>
</organism>
<dbReference type="Proteomes" id="UP000509594">
    <property type="component" value="Chromosome"/>
</dbReference>
<dbReference type="RefSeq" id="WP_176965543.1">
    <property type="nucleotide sequence ID" value="NZ_CP058215.1"/>
</dbReference>
<dbReference type="InterPro" id="IPR016490">
    <property type="entry name" value="Tscrpt_reg_HTH_AF0396-typ3"/>
</dbReference>
<dbReference type="OrthoDB" id="11410at2157"/>
<keyword evidence="3" id="KW-1185">Reference proteome</keyword>
<feature type="domain" description="Methanogenesis regulatory protein FilR1 middle" evidence="1">
    <location>
        <begin position="97"/>
        <end position="226"/>
    </location>
</feature>
<evidence type="ECO:0000313" key="2">
    <source>
        <dbReference type="EMBL" id="QLC50487.1"/>
    </source>
</evidence>
<dbReference type="AlphaFoldDB" id="A0A7D5IQF9"/>
<dbReference type="KEGG" id="mzi:HWN40_09700"/>
<dbReference type="GeneID" id="55821949"/>
<sequence>METILETLKTKRSALLPQIKLMEEKHLLLKEDGVCELTTISELLMSKTLPLLSMVNFFDRDMEYWGSHNIDFIPIELLKRVDEIGNYTIIEPELPEIFEMNRVFDEGLRRTKKSRIVTSIIYPDSMEVLHELSRTDIDMEFVTTQKILNKFRTESYEKLCETMESGQIKFFIYNGKIRFPAFSQNDDGLFLFMSKKDRTFENRLLLSRTPDALEWGREFFEYYKEDVTQVFGMQHLEKLLA</sequence>
<evidence type="ECO:0000313" key="3">
    <source>
        <dbReference type="Proteomes" id="UP000509594"/>
    </source>
</evidence>
<protein>
    <submittedName>
        <fullName evidence="2">DUF1724 domain-containing protein</fullName>
    </submittedName>
</protein>
<dbReference type="PIRSF" id="PIRSF006692">
    <property type="entry name" value="TF_HTH_AF0396_prd"/>
    <property type="match status" value="1"/>
</dbReference>
<dbReference type="EMBL" id="CP058215">
    <property type="protein sequence ID" value="QLC50487.1"/>
    <property type="molecule type" value="Genomic_DNA"/>
</dbReference>
<reference evidence="2 3" key="1">
    <citation type="submission" date="2020-06" db="EMBL/GenBank/DDBJ databases">
        <title>Methanolobus halotolerans sp. nov., isolated from a saline lake Tus in Siberia.</title>
        <authorList>
            <person name="Shen Y."/>
            <person name="Chen S.-C."/>
            <person name="Lai M.-C."/>
            <person name="Huang H.-H."/>
            <person name="Chiu H.-H."/>
            <person name="Tang S.-L."/>
            <person name="Rogozin D.Y."/>
            <person name="Degermendzhy A.G."/>
        </authorList>
    </citation>
    <scope>NUCLEOTIDE SEQUENCE [LARGE SCALE GENOMIC DNA]</scope>
    <source>
        <strain evidence="2 3">DSM 21339</strain>
    </source>
</reference>